<feature type="non-terminal residue" evidence="6">
    <location>
        <position position="185"/>
    </location>
</feature>
<organism evidence="6 7">
    <name type="scientific">Candidatus Thermofonsia Clade 3 bacterium</name>
    <dbReference type="NCBI Taxonomy" id="2364212"/>
    <lineage>
        <taxon>Bacteria</taxon>
        <taxon>Bacillati</taxon>
        <taxon>Chloroflexota</taxon>
        <taxon>Candidatus Thermofontia</taxon>
        <taxon>Candidatus Thermofonsia Clade 3</taxon>
    </lineage>
</organism>
<dbReference type="InterPro" id="IPR028974">
    <property type="entry name" value="TSP_type-3_rpt"/>
</dbReference>
<feature type="region of interest" description="Disordered" evidence="5">
    <location>
        <begin position="1"/>
        <end position="30"/>
    </location>
</feature>
<dbReference type="InterPro" id="IPR053180">
    <property type="entry name" value="Ca-binding_acidic-repeat"/>
</dbReference>
<keyword evidence="2" id="KW-0964">Secreted</keyword>
<dbReference type="GO" id="GO:0005509">
    <property type="term" value="F:calcium ion binding"/>
    <property type="evidence" value="ECO:0007669"/>
    <property type="project" value="InterPro"/>
</dbReference>
<evidence type="ECO:0000256" key="1">
    <source>
        <dbReference type="ARBA" id="ARBA00004613"/>
    </source>
</evidence>
<dbReference type="PROSITE" id="PS00018">
    <property type="entry name" value="EF_HAND_1"/>
    <property type="match status" value="1"/>
</dbReference>
<dbReference type="PANTHER" id="PTHR37467">
    <property type="entry name" value="EXPORTED CALCIUM-BINDING GLYCOPROTEIN-RELATED"/>
    <property type="match status" value="1"/>
</dbReference>
<keyword evidence="4" id="KW-0106">Calcium</keyword>
<name>A0A2M8Q838_9CHLR</name>
<dbReference type="Proteomes" id="UP000230790">
    <property type="component" value="Unassembled WGS sequence"/>
</dbReference>
<comment type="caution">
    <text evidence="6">The sequence shown here is derived from an EMBL/GenBank/DDBJ whole genome shotgun (WGS) entry which is preliminary data.</text>
</comment>
<evidence type="ECO:0000313" key="7">
    <source>
        <dbReference type="Proteomes" id="UP000230790"/>
    </source>
</evidence>
<dbReference type="InterPro" id="IPR059100">
    <property type="entry name" value="TSP3_bac"/>
</dbReference>
<evidence type="ECO:0000256" key="3">
    <source>
        <dbReference type="ARBA" id="ARBA00022729"/>
    </source>
</evidence>
<comment type="subcellular location">
    <subcellularLocation>
        <location evidence="1">Secreted</location>
    </subcellularLocation>
</comment>
<evidence type="ECO:0000256" key="5">
    <source>
        <dbReference type="SAM" id="MobiDB-lite"/>
    </source>
</evidence>
<proteinExistence type="predicted"/>
<sequence>QRVDAAQTELAAQTAYRRQPQAELDRSQAAEASLPPAVAAARMLSDVWLSAARGHATIDSDGDGLSDAQEALLGTNPQVAADGPARLTALTTQAATALTSAPAVLVDDGRDSDGDGLTNFQEQFLGTNPLDTDTDGDGLSDFAEAVGFTYASRDWRLDPLAQDTNRDGVLDSLEVVRNGNVLQAR</sequence>
<dbReference type="InterPro" id="IPR018247">
    <property type="entry name" value="EF_Hand_1_Ca_BS"/>
</dbReference>
<protein>
    <recommendedName>
        <fullName evidence="8">Calcium-binding protein</fullName>
    </recommendedName>
</protein>
<gene>
    <name evidence="6" type="ORF">CUN48_16220</name>
</gene>
<dbReference type="SUPFAM" id="SSF103647">
    <property type="entry name" value="TSP type-3 repeat"/>
    <property type="match status" value="1"/>
</dbReference>
<accession>A0A2M8Q838</accession>
<dbReference type="AlphaFoldDB" id="A0A2M8Q838"/>
<keyword evidence="3" id="KW-0732">Signal</keyword>
<reference evidence="6 7" key="1">
    <citation type="submission" date="2017-11" db="EMBL/GenBank/DDBJ databases">
        <title>Evolution of Phototrophy in the Chloroflexi Phylum Driven by Horizontal Gene Transfer.</title>
        <authorList>
            <person name="Ward L.M."/>
            <person name="Hemp J."/>
            <person name="Shih P.M."/>
            <person name="Mcglynn S.E."/>
            <person name="Fischer W."/>
        </authorList>
    </citation>
    <scope>NUCLEOTIDE SEQUENCE [LARGE SCALE GENOMIC DNA]</scope>
    <source>
        <strain evidence="6">JP3_7</strain>
    </source>
</reference>
<dbReference type="Pfam" id="PF18884">
    <property type="entry name" value="TSP3_bac"/>
    <property type="match status" value="3"/>
</dbReference>
<evidence type="ECO:0000313" key="6">
    <source>
        <dbReference type="EMBL" id="PJF45963.1"/>
    </source>
</evidence>
<dbReference type="PANTHER" id="PTHR37467:SF1">
    <property type="entry name" value="EXPORTED CALCIUM-BINDING GLYCOPROTEIN"/>
    <property type="match status" value="1"/>
</dbReference>
<evidence type="ECO:0008006" key="8">
    <source>
        <dbReference type="Google" id="ProtNLM"/>
    </source>
</evidence>
<feature type="non-terminal residue" evidence="6">
    <location>
        <position position="1"/>
    </location>
</feature>
<evidence type="ECO:0000256" key="2">
    <source>
        <dbReference type="ARBA" id="ARBA00022525"/>
    </source>
</evidence>
<dbReference type="EMBL" id="PGTN01000593">
    <property type="protein sequence ID" value="PJF45963.1"/>
    <property type="molecule type" value="Genomic_DNA"/>
</dbReference>
<evidence type="ECO:0000256" key="4">
    <source>
        <dbReference type="ARBA" id="ARBA00022837"/>
    </source>
</evidence>
<dbReference type="Gene3D" id="4.10.1080.10">
    <property type="entry name" value="TSP type-3 repeat"/>
    <property type="match status" value="1"/>
</dbReference>